<gene>
    <name evidence="3" type="ORF">H7F16_09935</name>
</gene>
<evidence type="ECO:0000256" key="1">
    <source>
        <dbReference type="ARBA" id="ARBA00022729"/>
    </source>
</evidence>
<dbReference type="Pfam" id="PF13531">
    <property type="entry name" value="SBP_bac_11"/>
    <property type="match status" value="1"/>
</dbReference>
<reference evidence="3 4" key="1">
    <citation type="journal article" date="2017" name="Int. J. Syst. Evol. Microbiol.">
        <title>Gemmobacter straminiformis sp. nov., isolated from an artificial fountain.</title>
        <authorList>
            <person name="Kang J.Y."/>
            <person name="Kim M.J."/>
            <person name="Chun J."/>
            <person name="Son K.P."/>
            <person name="Jahng K.Y."/>
        </authorList>
    </citation>
    <scope>NUCLEOTIDE SEQUENCE [LARGE SCALE GENOMIC DNA]</scope>
    <source>
        <strain evidence="3 4">CAM-8</strain>
    </source>
</reference>
<proteinExistence type="predicted"/>
<organism evidence="3 4">
    <name type="scientific">Paragemmobacter straminiformis</name>
    <dbReference type="NCBI Taxonomy" id="2045119"/>
    <lineage>
        <taxon>Bacteria</taxon>
        <taxon>Pseudomonadati</taxon>
        <taxon>Pseudomonadota</taxon>
        <taxon>Alphaproteobacteria</taxon>
        <taxon>Rhodobacterales</taxon>
        <taxon>Paracoccaceae</taxon>
        <taxon>Paragemmobacter</taxon>
    </lineage>
</organism>
<dbReference type="RefSeq" id="WP_185797397.1">
    <property type="nucleotide sequence ID" value="NZ_JACLQD010000002.1"/>
</dbReference>
<dbReference type="EMBL" id="JACLQD010000002">
    <property type="protein sequence ID" value="MBC2835823.1"/>
    <property type="molecule type" value="Genomic_DNA"/>
</dbReference>
<feature type="signal peptide" evidence="2">
    <location>
        <begin position="1"/>
        <end position="20"/>
    </location>
</feature>
<dbReference type="SUPFAM" id="SSF53850">
    <property type="entry name" value="Periplasmic binding protein-like II"/>
    <property type="match status" value="1"/>
</dbReference>
<dbReference type="Gene3D" id="3.40.190.10">
    <property type="entry name" value="Periplasmic binding protein-like II"/>
    <property type="match status" value="2"/>
</dbReference>
<accession>A0A842I8T2</accession>
<feature type="chain" id="PRO_5032270647" evidence="2">
    <location>
        <begin position="21"/>
        <end position="354"/>
    </location>
</feature>
<evidence type="ECO:0000313" key="3">
    <source>
        <dbReference type="EMBL" id="MBC2835823.1"/>
    </source>
</evidence>
<comment type="caution">
    <text evidence="3">The sequence shown here is derived from an EMBL/GenBank/DDBJ whole genome shotgun (WGS) entry which is preliminary data.</text>
</comment>
<evidence type="ECO:0000256" key="2">
    <source>
        <dbReference type="SAM" id="SignalP"/>
    </source>
</evidence>
<evidence type="ECO:0000313" key="4">
    <source>
        <dbReference type="Proteomes" id="UP000555411"/>
    </source>
</evidence>
<dbReference type="Proteomes" id="UP000555411">
    <property type="component" value="Unassembled WGS sequence"/>
</dbReference>
<dbReference type="PANTHER" id="PTHR30006:SF25">
    <property type="entry name" value="PHOSPHOGLYCERATE TRANSPORT REGULATORY PROTEIN PGTC"/>
    <property type="match status" value="1"/>
</dbReference>
<keyword evidence="1 2" id="KW-0732">Signal</keyword>
<protein>
    <submittedName>
        <fullName evidence="3">ABC transporter substrate-binding protein</fullName>
    </submittedName>
</protein>
<dbReference type="AlphaFoldDB" id="A0A842I8T2"/>
<keyword evidence="4" id="KW-1185">Reference proteome</keyword>
<sequence>MARALLVLSFCAVLSGPAAAEVAGFPARDGSRGEELVIYSTLDTPLAEPLIAAFQAGHPDIAVRYEDLLAGEIAARVIDETRAGKPTADFVFSSAMDMQLKLANDGYAQAVDVPEARGWPAWAAWQDTAFALTFEPAVLVYHKPSFPDGPPQSRLELMDWLRHVPQEMRGRIGSYDIERSAVGYLFLARDAEHFPDIWSLLSGMAEAGLQTFPTSQDIIDRVADGRLVLGYNILGSYAADRALHAPDLGLVLLKDFTVVVSRVALVPRAAGNAGAGRAFLGFLMGQEGQTLLSERLRLPAVSLRVSGANSAQAMQAALGDQLRPVAVSPGVLVYLDQAKRRRLIRLWHEALQGE</sequence>
<dbReference type="PANTHER" id="PTHR30006">
    <property type="entry name" value="THIAMINE-BINDING PERIPLASMIC PROTEIN-RELATED"/>
    <property type="match status" value="1"/>
</dbReference>
<dbReference type="GO" id="GO:0030288">
    <property type="term" value="C:outer membrane-bounded periplasmic space"/>
    <property type="evidence" value="ECO:0007669"/>
    <property type="project" value="TreeGrafter"/>
</dbReference>
<name>A0A842I8T2_9RHOB</name>